<evidence type="ECO:0000256" key="15">
    <source>
        <dbReference type="SAM" id="MobiDB-lite"/>
    </source>
</evidence>
<dbReference type="GO" id="GO:0035418">
    <property type="term" value="P:protein localization to synapse"/>
    <property type="evidence" value="ECO:0007669"/>
    <property type="project" value="TreeGrafter"/>
</dbReference>
<dbReference type="Ensembl" id="ENSCCRT00000175910.1">
    <property type="protein sequence ID" value="ENSCCRP00000103428.1"/>
    <property type="gene ID" value="ENSCCRG00000010024.2"/>
</dbReference>
<dbReference type="GO" id="GO:0003729">
    <property type="term" value="F:mRNA binding"/>
    <property type="evidence" value="ECO:0007669"/>
    <property type="project" value="TreeGrafter"/>
</dbReference>
<dbReference type="GO" id="GO:0005886">
    <property type="term" value="C:plasma membrane"/>
    <property type="evidence" value="ECO:0007669"/>
    <property type="project" value="TreeGrafter"/>
</dbReference>
<dbReference type="GO" id="GO:0005874">
    <property type="term" value="C:microtubule"/>
    <property type="evidence" value="ECO:0007669"/>
    <property type="project" value="UniProtKB-KW"/>
</dbReference>
<evidence type="ECO:0000256" key="5">
    <source>
        <dbReference type="ARBA" id="ARBA00022490"/>
    </source>
</evidence>
<evidence type="ECO:0000256" key="12">
    <source>
        <dbReference type="ARBA" id="ARBA00024122"/>
    </source>
</evidence>
<evidence type="ECO:0000313" key="17">
    <source>
        <dbReference type="Ensembl" id="ENSCCRP00000103428.1"/>
    </source>
</evidence>
<feature type="domain" description="DRBM" evidence="16">
    <location>
        <begin position="279"/>
        <end position="346"/>
    </location>
</feature>
<evidence type="ECO:0000256" key="14">
    <source>
        <dbReference type="PROSITE-ProRule" id="PRU00266"/>
    </source>
</evidence>
<evidence type="ECO:0000256" key="3">
    <source>
        <dbReference type="ARBA" id="ARBA00004604"/>
    </source>
</evidence>
<dbReference type="SUPFAM" id="SSF54768">
    <property type="entry name" value="dsRNA-binding domain-like"/>
    <property type="match status" value="4"/>
</dbReference>
<dbReference type="GO" id="GO:0008298">
    <property type="term" value="P:intracellular mRNA localization"/>
    <property type="evidence" value="ECO:0007669"/>
    <property type="project" value="TreeGrafter"/>
</dbReference>
<evidence type="ECO:0000256" key="4">
    <source>
        <dbReference type="ARBA" id="ARBA00022448"/>
    </source>
</evidence>
<evidence type="ECO:0000313" key="18">
    <source>
        <dbReference type="Proteomes" id="UP001108240"/>
    </source>
</evidence>
<dbReference type="GO" id="GO:0098964">
    <property type="term" value="P:anterograde dendritic transport of messenger ribonucleoprotein complex"/>
    <property type="evidence" value="ECO:0007669"/>
    <property type="project" value="TreeGrafter"/>
</dbReference>
<dbReference type="CDD" id="cd19886">
    <property type="entry name" value="DSRM_STAU2_rpt4"/>
    <property type="match status" value="1"/>
</dbReference>
<keyword evidence="11" id="KW-0539">Nucleus</keyword>
<evidence type="ECO:0000256" key="1">
    <source>
        <dbReference type="ARBA" id="ARBA00004240"/>
    </source>
</evidence>
<dbReference type="InterPro" id="IPR044474">
    <property type="entry name" value="STAU2_DSRM_4"/>
</dbReference>
<comment type="subcellular location">
    <subcellularLocation>
        <location evidence="2">Cytoplasm</location>
    </subcellularLocation>
    <subcellularLocation>
        <location evidence="1">Endoplasmic reticulum</location>
    </subcellularLocation>
    <subcellularLocation>
        <location evidence="3">Nucleus</location>
        <location evidence="3">Nucleolus</location>
    </subcellularLocation>
</comment>
<dbReference type="FunFam" id="3.30.160.20:FF:000057">
    <property type="entry name" value="Double-stranded RNA-binding protein Staufen homolog 2"/>
    <property type="match status" value="1"/>
</dbReference>
<protein>
    <recommendedName>
        <fullName evidence="12">Double-stranded RNA-binding protein Staufen homolog 2</fullName>
    </recommendedName>
</protein>
<dbReference type="Gene3D" id="3.30.160.20">
    <property type="match status" value="4"/>
</dbReference>
<evidence type="ECO:0000256" key="6">
    <source>
        <dbReference type="ARBA" id="ARBA00022553"/>
    </source>
</evidence>
<evidence type="ECO:0000256" key="9">
    <source>
        <dbReference type="ARBA" id="ARBA00022824"/>
    </source>
</evidence>
<dbReference type="GO" id="GO:0003725">
    <property type="term" value="F:double-stranded RNA binding"/>
    <property type="evidence" value="ECO:0007669"/>
    <property type="project" value="TreeGrafter"/>
</dbReference>
<dbReference type="AlphaFoldDB" id="A0A9J7X8U6"/>
<evidence type="ECO:0000259" key="16">
    <source>
        <dbReference type="PROSITE" id="PS50137"/>
    </source>
</evidence>
<dbReference type="InterPro" id="IPR044476">
    <property type="entry name" value="STAU2_DSRM_1"/>
</dbReference>
<dbReference type="Gene3D" id="6.10.250.1360">
    <property type="match status" value="1"/>
</dbReference>
<evidence type="ECO:0000256" key="10">
    <source>
        <dbReference type="ARBA" id="ARBA00022884"/>
    </source>
</evidence>
<organism evidence="17 18">
    <name type="scientific">Cyprinus carpio carpio</name>
    <dbReference type="NCBI Taxonomy" id="630221"/>
    <lineage>
        <taxon>Eukaryota</taxon>
        <taxon>Metazoa</taxon>
        <taxon>Chordata</taxon>
        <taxon>Craniata</taxon>
        <taxon>Vertebrata</taxon>
        <taxon>Euteleostomi</taxon>
        <taxon>Actinopterygii</taxon>
        <taxon>Neopterygii</taxon>
        <taxon>Teleostei</taxon>
        <taxon>Ostariophysi</taxon>
        <taxon>Cypriniformes</taxon>
        <taxon>Cyprinidae</taxon>
        <taxon>Cyprininae</taxon>
        <taxon>Cyprinus</taxon>
    </lineage>
</organism>
<keyword evidence="18" id="KW-1185">Reference proteome</keyword>
<proteinExistence type="predicted"/>
<keyword evidence="10 14" id="KW-0694">RNA-binding</keyword>
<dbReference type="InterPro" id="IPR044464">
    <property type="entry name" value="STAU2_DSRM_2"/>
</dbReference>
<accession>A0A9J7X8U6</accession>
<feature type="region of interest" description="Disordered" evidence="15">
    <location>
        <begin position="251"/>
        <end position="275"/>
    </location>
</feature>
<dbReference type="SMART" id="SM00358">
    <property type="entry name" value="DSRM"/>
    <property type="match status" value="4"/>
</dbReference>
<dbReference type="FunFam" id="3.30.160.20:FF:000024">
    <property type="entry name" value="double-stranded RNA-binding protein Staufen homolog 1 isoform X1"/>
    <property type="match status" value="1"/>
</dbReference>
<dbReference type="GO" id="GO:0010494">
    <property type="term" value="C:cytoplasmic stress granule"/>
    <property type="evidence" value="ECO:0007669"/>
    <property type="project" value="TreeGrafter"/>
</dbReference>
<evidence type="ECO:0000256" key="7">
    <source>
        <dbReference type="ARBA" id="ARBA00022701"/>
    </source>
</evidence>
<dbReference type="Pfam" id="PF00035">
    <property type="entry name" value="dsrm"/>
    <property type="match status" value="4"/>
</dbReference>
<feature type="compositionally biased region" description="Basic and acidic residues" evidence="15">
    <location>
        <begin position="264"/>
        <end position="275"/>
    </location>
</feature>
<comment type="function">
    <text evidence="13">RNA-binding protein required for the microtubule-dependent transport of neuronal RNA from the cell body to the dendrite. As protein synthesis occurs within the dendrite, the localization of specific mRNAs to dendrites may be a prerequisite for neurite outgrowth and plasticity at sites distant from the cell body.</text>
</comment>
<sequence>MAQVKVQTSAPLSGPGLTAVAPAVAMPSPGALGLQPTINGTVPATTPTCPCPASGIVDSTVPASPSGPPQENMANPKEKTPMCLVNELARFNRIQPQYKLLNEKGPAHAKIFTVQLCLGNQVWESEGSSIKKAQHSAATKALTESVLPRPLPRSPKADCNSNPGSITPTVELNGLAMKRGEPAIYRPLDPKPIPNYRANYNFRGMFNQRYHYPVPKVFYVQLTVGNNEFIGEGRTRQAARHNAAMKALQALKNEPIPERPPQCSEEKKETEENSDVSKSEISLVYEIALKRNLPVNFEVLKESGPPHMKSFLTRVTVGEFSAEGEGNSKKLSKKRAALSILQELKKLPVLPVVEKPKVHYKKRPKTILKTGPEYGQGMNPISRLAQIQQAKKEKEPEYMLLSERGMPRRREFIMQVKVGTEVTTGTGPNKKVAKRNAAEAMLLQLGYKASTPLQNTLEKMDNKGWNGQRAAFPETTTNTQKGILHLSPDVYQEMEASRNKGVPGAPGNYLTPKDIGQGSTGPFYTPSVGSTAAIARELLLSGTSPTAEALILKGKAPALACGSIQPSQQLEYLAHIQGFQAALSALKQLSEQGLDPVDGPIKVENGSCDIQAKRLAERTDSKPTNSGTTAQDCKDSKAVV</sequence>
<dbReference type="GO" id="GO:0007281">
    <property type="term" value="P:germ cell development"/>
    <property type="evidence" value="ECO:0007669"/>
    <property type="project" value="TreeGrafter"/>
</dbReference>
<dbReference type="Pfam" id="PF16482">
    <property type="entry name" value="Staufen_C"/>
    <property type="match status" value="1"/>
</dbReference>
<feature type="region of interest" description="Disordered" evidence="15">
    <location>
        <begin position="614"/>
        <end position="640"/>
    </location>
</feature>
<dbReference type="CDD" id="cd19882">
    <property type="entry name" value="DSRM_STAU2_rpt2"/>
    <property type="match status" value="1"/>
</dbReference>
<dbReference type="PANTHER" id="PTHR46054">
    <property type="entry name" value="MATERNAL EFFECT PROTEIN STAUFEN"/>
    <property type="match status" value="1"/>
</dbReference>
<name>A0A9J7X8U6_CYPCA</name>
<evidence type="ECO:0000256" key="13">
    <source>
        <dbReference type="ARBA" id="ARBA00060168"/>
    </source>
</evidence>
<feature type="domain" description="DRBM" evidence="16">
    <location>
        <begin position="167"/>
        <end position="253"/>
    </location>
</feature>
<evidence type="ECO:0000256" key="2">
    <source>
        <dbReference type="ARBA" id="ARBA00004496"/>
    </source>
</evidence>
<dbReference type="CDD" id="cd19884">
    <property type="entry name" value="DSRM_STAU2_rpt3"/>
    <property type="match status" value="1"/>
</dbReference>
<keyword evidence="7" id="KW-0493">Microtubule</keyword>
<dbReference type="InterPro" id="IPR051740">
    <property type="entry name" value="DRBM-containing_protein"/>
</dbReference>
<keyword evidence="8" id="KW-0677">Repeat</keyword>
<keyword evidence="9" id="KW-0256">Endoplasmic reticulum</keyword>
<dbReference type="GeneTree" id="ENSGT00940000154977"/>
<reference evidence="17" key="1">
    <citation type="submission" date="2025-08" db="UniProtKB">
        <authorList>
            <consortium name="Ensembl"/>
        </authorList>
    </citation>
    <scope>IDENTIFICATION</scope>
</reference>
<dbReference type="CDD" id="cd19880">
    <property type="entry name" value="DSRM_STAU2_rpt1"/>
    <property type="match status" value="1"/>
</dbReference>
<keyword evidence="5" id="KW-0963">Cytoplasm</keyword>
<dbReference type="PROSITE" id="PS50137">
    <property type="entry name" value="DS_RBD"/>
    <property type="match status" value="4"/>
</dbReference>
<keyword evidence="4" id="KW-0813">Transport</keyword>
<dbReference type="GO" id="GO:0043025">
    <property type="term" value="C:neuronal cell body"/>
    <property type="evidence" value="ECO:0007669"/>
    <property type="project" value="TreeGrafter"/>
</dbReference>
<dbReference type="GO" id="GO:0005730">
    <property type="term" value="C:nucleolus"/>
    <property type="evidence" value="ECO:0007669"/>
    <property type="project" value="UniProtKB-SubCell"/>
</dbReference>
<feature type="domain" description="DRBM" evidence="16">
    <location>
        <begin position="379"/>
        <end position="447"/>
    </location>
</feature>
<evidence type="ECO:0000256" key="8">
    <source>
        <dbReference type="ARBA" id="ARBA00022737"/>
    </source>
</evidence>
<evidence type="ECO:0000256" key="11">
    <source>
        <dbReference type="ARBA" id="ARBA00023242"/>
    </source>
</evidence>
<dbReference type="PANTHER" id="PTHR46054:SF1">
    <property type="entry name" value="DOUBLE-STRANDED RNA-BINDING PROTEIN STAUFEN HOMOLOG 2"/>
    <property type="match status" value="1"/>
</dbReference>
<dbReference type="FunFam" id="3.30.160.20:FF:000013">
    <property type="entry name" value="double-stranded RNA-binding protein Staufen homolog 2 isoform X3"/>
    <property type="match status" value="1"/>
</dbReference>
<dbReference type="InterPro" id="IPR032478">
    <property type="entry name" value="Staufen_C"/>
</dbReference>
<dbReference type="InterPro" id="IPR014720">
    <property type="entry name" value="dsRBD_dom"/>
</dbReference>
<feature type="domain" description="DRBM" evidence="16">
    <location>
        <begin position="80"/>
        <end position="147"/>
    </location>
</feature>
<dbReference type="Proteomes" id="UP001108240">
    <property type="component" value="Unplaced"/>
</dbReference>
<reference evidence="17" key="2">
    <citation type="submission" date="2025-09" db="UniProtKB">
        <authorList>
            <consortium name="Ensembl"/>
        </authorList>
    </citation>
    <scope>IDENTIFICATION</scope>
</reference>
<dbReference type="GO" id="GO:0005783">
    <property type="term" value="C:endoplasmic reticulum"/>
    <property type="evidence" value="ECO:0007669"/>
    <property type="project" value="UniProtKB-SubCell"/>
</dbReference>
<dbReference type="GO" id="GO:0032839">
    <property type="term" value="C:dendrite cytoplasm"/>
    <property type="evidence" value="ECO:0007669"/>
    <property type="project" value="GOC"/>
</dbReference>
<feature type="compositionally biased region" description="Polar residues" evidence="15">
    <location>
        <begin position="622"/>
        <end position="631"/>
    </location>
</feature>
<keyword evidence="6" id="KW-0597">Phosphoprotein</keyword>
<dbReference type="FunFam" id="3.30.160.20:FF:000007">
    <property type="entry name" value="Double-stranded RNA-binding protein Staufen homolog 1"/>
    <property type="match status" value="1"/>
</dbReference>
<dbReference type="InterPro" id="IPR044473">
    <property type="entry name" value="STAU2_DSRM_3"/>
</dbReference>